<name>A0A1B3B9P0_9GAMM</name>
<reference evidence="2" key="1">
    <citation type="submission" date="2015-08" db="EMBL/GenBank/DDBJ databases">
        <authorList>
            <person name="Kim K.M."/>
        </authorList>
    </citation>
    <scope>NUCLEOTIDE SEQUENCE [LARGE SCALE GENOMIC DNA]</scope>
    <source>
        <strain evidence="2">KCTC 23892</strain>
    </source>
</reference>
<sequence>MFTGEQYDPNLGFYYLRARYYNQNNGRFLSLDIYQGSRFEPQSLHKYLYTHADPVNNIDPTGKFLSSIGAGISNGIRFAATAVTRVFSGTVRTLLKFGRAGKAAVIRVKYMKRVKDLKKIEGQLRRQGKSSKEIAKVLHRKRRAIGRLFKRLTDPKTRENAFRRNMDKYGDKWGPTIKYLRDRGKSWEEIIESSTRPNSSFQELIKIFFRK</sequence>
<keyword evidence="2" id="KW-1185">Reference proteome</keyword>
<dbReference type="InterPro" id="IPR022385">
    <property type="entry name" value="Rhs_assc_core"/>
</dbReference>
<dbReference type="STRING" id="1144748.KS2013_800"/>
<dbReference type="RefSeq" id="WP_071890114.1">
    <property type="nucleotide sequence ID" value="NZ_CP012418.1"/>
</dbReference>
<dbReference type="AlphaFoldDB" id="A0A1B3B9P0"/>
<gene>
    <name evidence="1" type="ORF">KS2013_800</name>
</gene>
<protein>
    <submittedName>
        <fullName evidence="1">Uncharacterized protein</fullName>
    </submittedName>
</protein>
<accession>A0A1B3B9P0</accession>
<evidence type="ECO:0000313" key="2">
    <source>
        <dbReference type="Proteomes" id="UP000094147"/>
    </source>
</evidence>
<dbReference type="NCBIfam" id="TIGR03696">
    <property type="entry name" value="Rhs_assc_core"/>
    <property type="match status" value="1"/>
</dbReference>
<dbReference type="KEGG" id="ksd:KS2013_800"/>
<proteinExistence type="predicted"/>
<dbReference type="Gene3D" id="2.180.10.10">
    <property type="entry name" value="RHS repeat-associated core"/>
    <property type="match status" value="1"/>
</dbReference>
<evidence type="ECO:0000313" key="1">
    <source>
        <dbReference type="EMBL" id="AOE49523.1"/>
    </source>
</evidence>
<dbReference type="Proteomes" id="UP000094147">
    <property type="component" value="Chromosome"/>
</dbReference>
<dbReference type="EMBL" id="CP012418">
    <property type="protein sequence ID" value="AOE49523.1"/>
    <property type="molecule type" value="Genomic_DNA"/>
</dbReference>
<organism evidence="1 2">
    <name type="scientific">Kangiella sediminilitoris</name>
    <dbReference type="NCBI Taxonomy" id="1144748"/>
    <lineage>
        <taxon>Bacteria</taxon>
        <taxon>Pseudomonadati</taxon>
        <taxon>Pseudomonadota</taxon>
        <taxon>Gammaproteobacteria</taxon>
        <taxon>Kangiellales</taxon>
        <taxon>Kangiellaceae</taxon>
        <taxon>Kangiella</taxon>
    </lineage>
</organism>